<feature type="domain" description="ABC transmembrane type-1" evidence="8">
    <location>
        <begin position="75"/>
        <end position="261"/>
    </location>
</feature>
<evidence type="ECO:0000256" key="2">
    <source>
        <dbReference type="ARBA" id="ARBA00022448"/>
    </source>
</evidence>
<evidence type="ECO:0000313" key="10">
    <source>
        <dbReference type="Proteomes" id="UP001139354"/>
    </source>
</evidence>
<feature type="transmembrane region" description="Helical" evidence="7">
    <location>
        <begin position="109"/>
        <end position="133"/>
    </location>
</feature>
<organism evidence="9 10">
    <name type="scientific">Microbacterium allomyrinae</name>
    <dbReference type="NCBI Taxonomy" id="2830666"/>
    <lineage>
        <taxon>Bacteria</taxon>
        <taxon>Bacillati</taxon>
        <taxon>Actinomycetota</taxon>
        <taxon>Actinomycetes</taxon>
        <taxon>Micrococcales</taxon>
        <taxon>Microbacteriaceae</taxon>
        <taxon>Microbacterium</taxon>
    </lineage>
</organism>
<name>A0A9X1LT13_9MICO</name>
<protein>
    <submittedName>
        <fullName evidence="9">Carbohydrate ABC transporter permease</fullName>
    </submittedName>
</protein>
<dbReference type="AlphaFoldDB" id="A0A9X1LT13"/>
<evidence type="ECO:0000256" key="6">
    <source>
        <dbReference type="ARBA" id="ARBA00023136"/>
    </source>
</evidence>
<keyword evidence="5 7" id="KW-1133">Transmembrane helix</keyword>
<evidence type="ECO:0000259" key="8">
    <source>
        <dbReference type="PROSITE" id="PS50928"/>
    </source>
</evidence>
<feature type="transmembrane region" description="Helical" evidence="7">
    <location>
        <begin position="183"/>
        <end position="204"/>
    </location>
</feature>
<comment type="subcellular location">
    <subcellularLocation>
        <location evidence="1 7">Cell membrane</location>
        <topology evidence="1 7">Multi-pass membrane protein</topology>
    </subcellularLocation>
</comment>
<dbReference type="Gene3D" id="1.10.3720.10">
    <property type="entry name" value="MetI-like"/>
    <property type="match status" value="1"/>
</dbReference>
<evidence type="ECO:0000256" key="5">
    <source>
        <dbReference type="ARBA" id="ARBA00022989"/>
    </source>
</evidence>
<keyword evidence="3" id="KW-1003">Cell membrane</keyword>
<reference evidence="9" key="1">
    <citation type="submission" date="2021-04" db="EMBL/GenBank/DDBJ databases">
        <title>Microbacterium tenobrionis sp. nov. and Microbacterium allomyrinae sp. nov., isolated from larvae of Tenobrio molitor and Allomyrina dichotoma, respectively.</title>
        <authorList>
            <person name="Lee S.D."/>
        </authorList>
    </citation>
    <scope>NUCLEOTIDE SEQUENCE</scope>
    <source>
        <strain evidence="9">BWT-G7</strain>
    </source>
</reference>
<accession>A0A9X1LT13</accession>
<dbReference type="GO" id="GO:0055085">
    <property type="term" value="P:transmembrane transport"/>
    <property type="evidence" value="ECO:0007669"/>
    <property type="project" value="InterPro"/>
</dbReference>
<feature type="transmembrane region" description="Helical" evidence="7">
    <location>
        <begin position="242"/>
        <end position="266"/>
    </location>
</feature>
<keyword evidence="4 7" id="KW-0812">Transmembrane</keyword>
<dbReference type="RefSeq" id="WP_229383398.1">
    <property type="nucleotide sequence ID" value="NZ_JAGTTN010000001.1"/>
</dbReference>
<dbReference type="CDD" id="cd06261">
    <property type="entry name" value="TM_PBP2"/>
    <property type="match status" value="1"/>
</dbReference>
<comment type="similarity">
    <text evidence="7">Belongs to the binding-protein-dependent transport system permease family.</text>
</comment>
<dbReference type="Proteomes" id="UP001139354">
    <property type="component" value="Unassembled WGS sequence"/>
</dbReference>
<gene>
    <name evidence="9" type="ORF">KEC57_04900</name>
</gene>
<dbReference type="SUPFAM" id="SSF161098">
    <property type="entry name" value="MetI-like"/>
    <property type="match status" value="1"/>
</dbReference>
<comment type="caution">
    <text evidence="9">The sequence shown here is derived from an EMBL/GenBank/DDBJ whole genome shotgun (WGS) entry which is preliminary data.</text>
</comment>
<dbReference type="PANTHER" id="PTHR43744">
    <property type="entry name" value="ABC TRANSPORTER PERMEASE PROTEIN MG189-RELATED-RELATED"/>
    <property type="match status" value="1"/>
</dbReference>
<dbReference type="PROSITE" id="PS50928">
    <property type="entry name" value="ABC_TM1"/>
    <property type="match status" value="1"/>
</dbReference>
<evidence type="ECO:0000313" key="9">
    <source>
        <dbReference type="EMBL" id="MCC2031519.1"/>
    </source>
</evidence>
<keyword evidence="10" id="KW-1185">Reference proteome</keyword>
<dbReference type="GO" id="GO:0005886">
    <property type="term" value="C:plasma membrane"/>
    <property type="evidence" value="ECO:0007669"/>
    <property type="project" value="UniProtKB-SubCell"/>
</dbReference>
<evidence type="ECO:0000256" key="4">
    <source>
        <dbReference type="ARBA" id="ARBA00022692"/>
    </source>
</evidence>
<dbReference type="InterPro" id="IPR000515">
    <property type="entry name" value="MetI-like"/>
</dbReference>
<dbReference type="EMBL" id="JAGTTN010000001">
    <property type="protein sequence ID" value="MCC2031519.1"/>
    <property type="molecule type" value="Genomic_DNA"/>
</dbReference>
<dbReference type="Pfam" id="PF00528">
    <property type="entry name" value="BPD_transp_1"/>
    <property type="match status" value="1"/>
</dbReference>
<feature type="transmembrane region" description="Helical" evidence="7">
    <location>
        <begin position="75"/>
        <end position="97"/>
    </location>
</feature>
<keyword evidence="2 7" id="KW-0813">Transport</keyword>
<keyword evidence="6 7" id="KW-0472">Membrane</keyword>
<dbReference type="InterPro" id="IPR035906">
    <property type="entry name" value="MetI-like_sf"/>
</dbReference>
<evidence type="ECO:0000256" key="3">
    <source>
        <dbReference type="ARBA" id="ARBA00022475"/>
    </source>
</evidence>
<dbReference type="PANTHER" id="PTHR43744:SF12">
    <property type="entry name" value="ABC TRANSPORTER PERMEASE PROTEIN MG189-RELATED"/>
    <property type="match status" value="1"/>
</dbReference>
<feature type="transmembrane region" description="Helical" evidence="7">
    <location>
        <begin position="139"/>
        <end position="156"/>
    </location>
</feature>
<evidence type="ECO:0000256" key="7">
    <source>
        <dbReference type="RuleBase" id="RU363032"/>
    </source>
</evidence>
<evidence type="ECO:0000256" key="1">
    <source>
        <dbReference type="ARBA" id="ARBA00004651"/>
    </source>
</evidence>
<sequence>MSRRTPRRPRWPYILLVPAALLAWAPIYYMFVVASRDAAAATAMPPPILPGTEFASNVAQVLEIVPFLQTAGNSLVVSLSVAAGHAVLCALAGYAFATLAFRGRTVLSVLVIVALTLPTQLAVIPSYMLVGWLGWLDSLQALIVPGLVSAFGILWMRVQIGLALPGEVLDAAALDGCGPWRTFWFVAFPLIRPASLVLGAIVFVSTWSDFMWPFIVLRSPEAQTVQVALRALQSDHWVDQSLAFAGALLATLPMIALLLAGARWALTRVFASPPTSDS</sequence>
<proteinExistence type="inferred from homology"/>